<reference evidence="1 2" key="1">
    <citation type="submission" date="2024-09" db="EMBL/GenBank/DDBJ databases">
        <authorList>
            <person name="Sun Q."/>
            <person name="Mori K."/>
        </authorList>
    </citation>
    <scope>NUCLEOTIDE SEQUENCE [LARGE SCALE GENOMIC DNA]</scope>
    <source>
        <strain evidence="1 2">CCM 7228</strain>
    </source>
</reference>
<gene>
    <name evidence="1" type="ORF">ACFFIX_25495</name>
</gene>
<organism evidence="1 2">
    <name type="scientific">Metabacillus herbersteinensis</name>
    <dbReference type="NCBI Taxonomy" id="283816"/>
    <lineage>
        <taxon>Bacteria</taxon>
        <taxon>Bacillati</taxon>
        <taxon>Bacillota</taxon>
        <taxon>Bacilli</taxon>
        <taxon>Bacillales</taxon>
        <taxon>Bacillaceae</taxon>
        <taxon>Metabacillus</taxon>
    </lineage>
</organism>
<name>A0ABV6GLW5_9BACI</name>
<evidence type="ECO:0000313" key="1">
    <source>
        <dbReference type="EMBL" id="MFC0274685.1"/>
    </source>
</evidence>
<dbReference type="EMBL" id="JBHLVO010000042">
    <property type="protein sequence ID" value="MFC0274685.1"/>
    <property type="molecule type" value="Genomic_DNA"/>
</dbReference>
<evidence type="ECO:0000313" key="2">
    <source>
        <dbReference type="Proteomes" id="UP001589854"/>
    </source>
</evidence>
<protein>
    <submittedName>
        <fullName evidence="1">Peptidyl-prolyl cis-trans isomerase</fullName>
    </submittedName>
</protein>
<proteinExistence type="predicted"/>
<keyword evidence="1" id="KW-0413">Isomerase</keyword>
<dbReference type="GO" id="GO:0016853">
    <property type="term" value="F:isomerase activity"/>
    <property type="evidence" value="ECO:0007669"/>
    <property type="project" value="UniProtKB-KW"/>
</dbReference>
<accession>A0ABV6GLW5</accession>
<dbReference type="Proteomes" id="UP001589854">
    <property type="component" value="Unassembled WGS sequence"/>
</dbReference>
<dbReference type="RefSeq" id="WP_378939177.1">
    <property type="nucleotide sequence ID" value="NZ_JBHLVO010000042.1"/>
</dbReference>
<keyword evidence="2" id="KW-1185">Reference proteome</keyword>
<sequence>MDSILMIKGSVNYKITLDAGVFIFDDRKEDLTTFFKQSVKKPDELEEYTKAASQHWDREIREGAILPPTLKTEKKYEKQRLLTGTFGIPLNPFLMNAQIQPHAEEVQFVTATGIVTMTIEEANDAILGFSKDGKPLKEDGPIHVYYGDGSNENDPIKNVREIFIK</sequence>
<comment type="caution">
    <text evidence="1">The sequence shown here is derived from an EMBL/GenBank/DDBJ whole genome shotgun (WGS) entry which is preliminary data.</text>
</comment>